<dbReference type="KEGG" id="fcs:TRV642_3785"/>
<evidence type="ECO:0000259" key="1">
    <source>
        <dbReference type="PROSITE" id="PS50042"/>
    </source>
</evidence>
<dbReference type="PANTHER" id="PTHR24567:SF76">
    <property type="entry name" value="CYCLIC NUCLEOTIDE-BINDING DOMAIN PROTEIN"/>
    <property type="match status" value="1"/>
</dbReference>
<dbReference type="AlphaFoldDB" id="A0A9W4X4J9"/>
<dbReference type="Gene3D" id="2.60.120.10">
    <property type="entry name" value="Jelly Rolls"/>
    <property type="match status" value="1"/>
</dbReference>
<dbReference type="SUPFAM" id="SSF51206">
    <property type="entry name" value="cAMP-binding domain-like"/>
    <property type="match status" value="1"/>
</dbReference>
<dbReference type="PROSITE" id="PS50042">
    <property type="entry name" value="CNMP_BINDING_3"/>
    <property type="match status" value="1"/>
</dbReference>
<dbReference type="GO" id="GO:0003700">
    <property type="term" value="F:DNA-binding transcription factor activity"/>
    <property type="evidence" value="ECO:0007669"/>
    <property type="project" value="TreeGrafter"/>
</dbReference>
<dbReference type="EMBL" id="OX336425">
    <property type="protein sequence ID" value="CAI2768536.1"/>
    <property type="molecule type" value="Genomic_DNA"/>
</dbReference>
<dbReference type="InterPro" id="IPR014710">
    <property type="entry name" value="RmlC-like_jellyroll"/>
</dbReference>
<accession>A0A9W4X4J9</accession>
<gene>
    <name evidence="2" type="ORF">TRV642_3785</name>
</gene>
<dbReference type="PANTHER" id="PTHR24567">
    <property type="entry name" value="CRP FAMILY TRANSCRIPTIONAL REGULATORY PROTEIN"/>
    <property type="match status" value="1"/>
</dbReference>
<evidence type="ECO:0000313" key="2">
    <source>
        <dbReference type="EMBL" id="CAI2768536.1"/>
    </source>
</evidence>
<dbReference type="CDD" id="cd00038">
    <property type="entry name" value="CAP_ED"/>
    <property type="match status" value="1"/>
</dbReference>
<dbReference type="GO" id="GO:0005829">
    <property type="term" value="C:cytosol"/>
    <property type="evidence" value="ECO:0007669"/>
    <property type="project" value="TreeGrafter"/>
</dbReference>
<protein>
    <submittedName>
        <fullName evidence="2">cAMP-binding proteins - catabolite gene activator and regulatory subunit of cAMP-dependent protein kinases</fullName>
    </submittedName>
</protein>
<dbReference type="Proteomes" id="UP001152749">
    <property type="component" value="Chromosome"/>
</dbReference>
<dbReference type="RefSeq" id="WP_263361134.1">
    <property type="nucleotide sequence ID" value="NZ_OX336425.1"/>
</dbReference>
<dbReference type="InterPro" id="IPR050397">
    <property type="entry name" value="Env_Response_Regulators"/>
</dbReference>
<dbReference type="InterPro" id="IPR018490">
    <property type="entry name" value="cNMP-bd_dom_sf"/>
</dbReference>
<name>A0A9W4X4J9_9FLAO</name>
<dbReference type="SMART" id="SM00100">
    <property type="entry name" value="cNMP"/>
    <property type="match status" value="1"/>
</dbReference>
<proteinExistence type="predicted"/>
<dbReference type="InterPro" id="IPR000595">
    <property type="entry name" value="cNMP-bd_dom"/>
</dbReference>
<evidence type="ECO:0000313" key="3">
    <source>
        <dbReference type="Proteomes" id="UP001152749"/>
    </source>
</evidence>
<organism evidence="2 3">
    <name type="scientific">Flavobacterium collinsii</name>
    <dbReference type="NCBI Taxonomy" id="1114861"/>
    <lineage>
        <taxon>Bacteria</taxon>
        <taxon>Pseudomonadati</taxon>
        <taxon>Bacteroidota</taxon>
        <taxon>Flavobacteriia</taxon>
        <taxon>Flavobacteriales</taxon>
        <taxon>Flavobacteriaceae</taxon>
        <taxon>Flavobacterium</taxon>
    </lineage>
</organism>
<dbReference type="Pfam" id="PF00027">
    <property type="entry name" value="cNMP_binding"/>
    <property type="match status" value="1"/>
</dbReference>
<sequence length="201" mass="23164">MSINQNKYLNDLKIKFESYAPISDTSWKLIEDIAEIQSVKKGEILLQSGQTAKEIHFIIKGALRAFITDAAGNLYNKNIFLEGHFAGSKASLLQQTPSHFTIEALEDSTLIRLNYKKYRALIDQHNDLKNYYIAYLEKNWVIEKEQREIALVMENATERYLHLLSSHPDISERIPLLHIASHLGITPTQLSRIRKNLEKDL</sequence>
<reference evidence="2" key="1">
    <citation type="submission" date="2022-09" db="EMBL/GenBank/DDBJ databases">
        <authorList>
            <person name="Duchaud E."/>
        </authorList>
    </citation>
    <scope>NUCLEOTIDE SEQUENCE</scope>
    <source>
        <strain evidence="2">TRV642</strain>
    </source>
</reference>
<feature type="domain" description="Cyclic nucleotide-binding" evidence="1">
    <location>
        <begin position="28"/>
        <end position="139"/>
    </location>
</feature>